<dbReference type="InterPro" id="IPR019546">
    <property type="entry name" value="TAT_signal_bac_arc"/>
</dbReference>
<keyword evidence="5" id="KW-1185">Reference proteome</keyword>
<dbReference type="Gene3D" id="3.20.20.100">
    <property type="entry name" value="NADP-dependent oxidoreductase domain"/>
    <property type="match status" value="1"/>
</dbReference>
<dbReference type="RefSeq" id="WP_229156695.1">
    <property type="nucleotide sequence ID" value="NZ_JAJEWP010000001.1"/>
</dbReference>
<dbReference type="CDD" id="cd19095">
    <property type="entry name" value="AKR_PA4992-like"/>
    <property type="match status" value="1"/>
</dbReference>
<sequence length="294" mass="32914">MLTRRQFIKTSALATLGAMLPVASFARPRIDVPYPIGMGTWITFNVGRHPALLEARQAVLAAFLDAGGQLIDSSPMYGSSEAVLGHCLKQLDARDQVYCATKTWTSSAEDALHQRDMSLHLWGRPRIDLLQVHNLQGWQQHLPRYRAWQAEGLVGSIGVTTSHARRHDDLDQILRSQSMDYLQLSYNLANESAHNILALAQDKGIKVIANRPFAGGHLFDTVRNQPLPDEARNLGCQCWSHVFLRYVLSHPAISHAIPATRQVPHMIENMSALNTPLPDQQGRRALKQLWTHFA</sequence>
<feature type="domain" description="NADP-dependent oxidoreductase" evidence="3">
    <location>
        <begin position="35"/>
        <end position="281"/>
    </location>
</feature>
<gene>
    <name evidence="4" type="ORF">LJ739_00795</name>
</gene>
<feature type="signal peptide" evidence="2">
    <location>
        <begin position="1"/>
        <end position="26"/>
    </location>
</feature>
<evidence type="ECO:0000256" key="1">
    <source>
        <dbReference type="ARBA" id="ARBA00022729"/>
    </source>
</evidence>
<dbReference type="SUPFAM" id="SSF51430">
    <property type="entry name" value="NAD(P)-linked oxidoreductase"/>
    <property type="match status" value="1"/>
</dbReference>
<evidence type="ECO:0000313" key="5">
    <source>
        <dbReference type="Proteomes" id="UP001520878"/>
    </source>
</evidence>
<dbReference type="InterPro" id="IPR006311">
    <property type="entry name" value="TAT_signal"/>
</dbReference>
<dbReference type="InterPro" id="IPR023210">
    <property type="entry name" value="NADP_OxRdtase_dom"/>
</dbReference>
<comment type="caution">
    <text evidence="4">The sequence shown here is derived from an EMBL/GenBank/DDBJ whole genome shotgun (WGS) entry which is preliminary data.</text>
</comment>
<dbReference type="PANTHER" id="PTHR43312">
    <property type="entry name" value="D-THREO-ALDOSE 1-DEHYDROGENASE"/>
    <property type="match status" value="1"/>
</dbReference>
<dbReference type="InterPro" id="IPR053135">
    <property type="entry name" value="AKR2_Oxidoreductase"/>
</dbReference>
<keyword evidence="1 2" id="KW-0732">Signal</keyword>
<feature type="chain" id="PRO_5045640347" evidence="2">
    <location>
        <begin position="27"/>
        <end position="294"/>
    </location>
</feature>
<protein>
    <submittedName>
        <fullName evidence="4">Aldo/keto reductase</fullName>
    </submittedName>
</protein>
<organism evidence="4 5">
    <name type="scientific">Fluctibacter halophilus</name>
    <dbReference type="NCBI Taxonomy" id="226011"/>
    <lineage>
        <taxon>Bacteria</taxon>
        <taxon>Pseudomonadati</taxon>
        <taxon>Pseudomonadota</taxon>
        <taxon>Gammaproteobacteria</taxon>
        <taxon>Alteromonadales</taxon>
        <taxon>Alteromonadaceae</taxon>
        <taxon>Fluctibacter</taxon>
    </lineage>
</organism>
<proteinExistence type="predicted"/>
<evidence type="ECO:0000259" key="3">
    <source>
        <dbReference type="Pfam" id="PF00248"/>
    </source>
</evidence>
<dbReference type="Pfam" id="PF00248">
    <property type="entry name" value="Aldo_ket_red"/>
    <property type="match status" value="1"/>
</dbReference>
<reference evidence="4 5" key="1">
    <citation type="submission" date="2021-10" db="EMBL/GenBank/DDBJ databases">
        <title>Draft genome of Aestuariibacter halophilus JC2043.</title>
        <authorList>
            <person name="Emsley S.A."/>
            <person name="Pfannmuller K.M."/>
            <person name="Ushijima B."/>
            <person name="Saw J.H."/>
            <person name="Videau P."/>
        </authorList>
    </citation>
    <scope>NUCLEOTIDE SEQUENCE [LARGE SCALE GENOMIC DNA]</scope>
    <source>
        <strain evidence="4 5">JC2043</strain>
    </source>
</reference>
<dbReference type="Proteomes" id="UP001520878">
    <property type="component" value="Unassembled WGS sequence"/>
</dbReference>
<dbReference type="PROSITE" id="PS51318">
    <property type="entry name" value="TAT"/>
    <property type="match status" value="1"/>
</dbReference>
<evidence type="ECO:0000256" key="2">
    <source>
        <dbReference type="SAM" id="SignalP"/>
    </source>
</evidence>
<evidence type="ECO:0000313" key="4">
    <source>
        <dbReference type="EMBL" id="MCC2614777.1"/>
    </source>
</evidence>
<dbReference type="EMBL" id="JAJEWP010000001">
    <property type="protein sequence ID" value="MCC2614777.1"/>
    <property type="molecule type" value="Genomic_DNA"/>
</dbReference>
<dbReference type="PANTHER" id="PTHR43312:SF1">
    <property type="entry name" value="NADP-DEPENDENT OXIDOREDUCTASE DOMAIN-CONTAINING PROTEIN"/>
    <property type="match status" value="1"/>
</dbReference>
<dbReference type="NCBIfam" id="TIGR01409">
    <property type="entry name" value="TAT_signal_seq"/>
    <property type="match status" value="1"/>
</dbReference>
<name>A0ABS8G2G7_9ALTE</name>
<dbReference type="InterPro" id="IPR036812">
    <property type="entry name" value="NAD(P)_OxRdtase_dom_sf"/>
</dbReference>
<accession>A0ABS8G2G7</accession>